<evidence type="ECO:0000313" key="5">
    <source>
        <dbReference type="EMBL" id="KAJ7378561.1"/>
    </source>
</evidence>
<dbReference type="Gene3D" id="1.25.40.20">
    <property type="entry name" value="Ankyrin repeat-containing domain"/>
    <property type="match status" value="1"/>
</dbReference>
<dbReference type="PANTHER" id="PTHR24198:SF165">
    <property type="entry name" value="ANKYRIN REPEAT-CONTAINING PROTEIN-RELATED"/>
    <property type="match status" value="1"/>
</dbReference>
<evidence type="ECO:0000256" key="4">
    <source>
        <dbReference type="SAM" id="MobiDB-lite"/>
    </source>
</evidence>
<protein>
    <submittedName>
        <fullName evidence="5">Uncharacterized protein</fullName>
    </submittedName>
</protein>
<dbReference type="InterPro" id="IPR036770">
    <property type="entry name" value="Ankyrin_rpt-contain_sf"/>
</dbReference>
<dbReference type="PANTHER" id="PTHR24198">
    <property type="entry name" value="ANKYRIN REPEAT AND PROTEIN KINASE DOMAIN-CONTAINING PROTEIN"/>
    <property type="match status" value="1"/>
</dbReference>
<feature type="region of interest" description="Disordered" evidence="4">
    <location>
        <begin position="143"/>
        <end position="165"/>
    </location>
</feature>
<dbReference type="Pfam" id="PF12796">
    <property type="entry name" value="Ank_2"/>
    <property type="match status" value="1"/>
</dbReference>
<feature type="repeat" description="ANK" evidence="3">
    <location>
        <begin position="47"/>
        <end position="81"/>
    </location>
</feature>
<reference evidence="5" key="1">
    <citation type="submission" date="2023-01" db="EMBL/GenBank/DDBJ databases">
        <title>Genome assembly of the deep-sea coral Lophelia pertusa.</title>
        <authorList>
            <person name="Herrera S."/>
            <person name="Cordes E."/>
        </authorList>
    </citation>
    <scope>NUCLEOTIDE SEQUENCE</scope>
    <source>
        <strain evidence="5">USNM1676648</strain>
        <tissue evidence="5">Polyp</tissue>
    </source>
</reference>
<keyword evidence="2 3" id="KW-0040">ANK repeat</keyword>
<keyword evidence="1" id="KW-0677">Repeat</keyword>
<comment type="caution">
    <text evidence="5">The sequence shown here is derived from an EMBL/GenBank/DDBJ whole genome shotgun (WGS) entry which is preliminary data.</text>
</comment>
<gene>
    <name evidence="5" type="ORF">OS493_022547</name>
</gene>
<proteinExistence type="predicted"/>
<dbReference type="SMART" id="SM00248">
    <property type="entry name" value="ANK"/>
    <property type="match status" value="3"/>
</dbReference>
<organism evidence="5 6">
    <name type="scientific">Desmophyllum pertusum</name>
    <dbReference type="NCBI Taxonomy" id="174260"/>
    <lineage>
        <taxon>Eukaryota</taxon>
        <taxon>Metazoa</taxon>
        <taxon>Cnidaria</taxon>
        <taxon>Anthozoa</taxon>
        <taxon>Hexacorallia</taxon>
        <taxon>Scleractinia</taxon>
        <taxon>Caryophylliina</taxon>
        <taxon>Caryophylliidae</taxon>
        <taxon>Desmophyllum</taxon>
    </lineage>
</organism>
<name>A0A9W9ZBR7_9CNID</name>
<dbReference type="PROSITE" id="PS50297">
    <property type="entry name" value="ANK_REP_REGION"/>
    <property type="match status" value="2"/>
</dbReference>
<dbReference type="SUPFAM" id="SSF48403">
    <property type="entry name" value="Ankyrin repeat"/>
    <property type="match status" value="1"/>
</dbReference>
<dbReference type="AlphaFoldDB" id="A0A9W9ZBR7"/>
<evidence type="ECO:0000313" key="6">
    <source>
        <dbReference type="Proteomes" id="UP001163046"/>
    </source>
</evidence>
<keyword evidence="6" id="KW-1185">Reference proteome</keyword>
<evidence type="ECO:0000256" key="1">
    <source>
        <dbReference type="ARBA" id="ARBA00022737"/>
    </source>
</evidence>
<accession>A0A9W9ZBR7</accession>
<dbReference type="EMBL" id="MU826365">
    <property type="protein sequence ID" value="KAJ7378561.1"/>
    <property type="molecule type" value="Genomic_DNA"/>
</dbReference>
<dbReference type="PROSITE" id="PS50088">
    <property type="entry name" value="ANK_REPEAT"/>
    <property type="match status" value="2"/>
</dbReference>
<evidence type="ECO:0000256" key="2">
    <source>
        <dbReference type="ARBA" id="ARBA00023043"/>
    </source>
</evidence>
<dbReference type="OrthoDB" id="194358at2759"/>
<evidence type="ECO:0000256" key="3">
    <source>
        <dbReference type="PROSITE-ProRule" id="PRU00023"/>
    </source>
</evidence>
<feature type="repeat" description="ANK" evidence="3">
    <location>
        <begin position="82"/>
        <end position="114"/>
    </location>
</feature>
<sequence>MANREDDNTRHKGRELWEALKCDPVDNRRILELLDNDAPANFREPKTDRTPLHFVVTDRNGDKELMEMLLKHGAQANLGDYFDYTPLHLAAEKGDLRAVRRLLNNQAERNKLSRANKTPAQMAERNEHHEVVRYLLNETSDEDVMSDGAPNSAVNVSTSSGSSLTVNSPGGTVNVIVGDNGTFNYPDRN</sequence>
<dbReference type="InterPro" id="IPR002110">
    <property type="entry name" value="Ankyrin_rpt"/>
</dbReference>
<dbReference type="Proteomes" id="UP001163046">
    <property type="component" value="Unassembled WGS sequence"/>
</dbReference>
<feature type="compositionally biased region" description="Low complexity" evidence="4">
    <location>
        <begin position="151"/>
        <end position="165"/>
    </location>
</feature>